<dbReference type="NCBIfam" id="NF008037">
    <property type="entry name" value="PRK10769.1"/>
    <property type="match status" value="1"/>
</dbReference>
<keyword evidence="5 8" id="KW-0521">NADP</keyword>
<dbReference type="GO" id="GO:0006730">
    <property type="term" value="P:one-carbon metabolic process"/>
    <property type="evidence" value="ECO:0007669"/>
    <property type="project" value="UniProtKB-KW"/>
</dbReference>
<evidence type="ECO:0000256" key="8">
    <source>
        <dbReference type="PIRNR" id="PIRNR000194"/>
    </source>
</evidence>
<dbReference type="PROSITE" id="PS51330">
    <property type="entry name" value="DHFR_2"/>
    <property type="match status" value="1"/>
</dbReference>
<sequence>MKISLIVAMAQNHVIGRDNQLPWRLPADLQHFKALTMGKPVIMGRKTWESLGRPLPGRTNIVITRDVGYQAEGCVVVHSVEQALEVAAGSDEAMVIGGANLYRQLLDRADRLYLTLVKADVEGDTWFPEFNLTQWHEVEREAHTRDDKNEFDFEFVTLERIT</sequence>
<dbReference type="GO" id="GO:0004146">
    <property type="term" value="F:dihydrofolate reductase activity"/>
    <property type="evidence" value="ECO:0007669"/>
    <property type="project" value="UniProtKB-EC"/>
</dbReference>
<organism evidence="11 12">
    <name type="scientific">Thiogranum longum</name>
    <dbReference type="NCBI Taxonomy" id="1537524"/>
    <lineage>
        <taxon>Bacteria</taxon>
        <taxon>Pseudomonadati</taxon>
        <taxon>Pseudomonadota</taxon>
        <taxon>Gammaproteobacteria</taxon>
        <taxon>Chromatiales</taxon>
        <taxon>Ectothiorhodospiraceae</taxon>
        <taxon>Thiogranum</taxon>
    </lineage>
</organism>
<dbReference type="PROSITE" id="PS00075">
    <property type="entry name" value="DHFR_1"/>
    <property type="match status" value="1"/>
</dbReference>
<comment type="function">
    <text evidence="7 8">Key enzyme in folate metabolism. Catalyzes an essential reaction for de novo glycine and purine synthesis, and for DNA precursor synthesis.</text>
</comment>
<evidence type="ECO:0000313" key="11">
    <source>
        <dbReference type="EMBL" id="TCK19329.1"/>
    </source>
</evidence>
<feature type="domain" description="DHFR" evidence="10">
    <location>
        <begin position="2"/>
        <end position="160"/>
    </location>
</feature>
<evidence type="ECO:0000256" key="6">
    <source>
        <dbReference type="ARBA" id="ARBA00023002"/>
    </source>
</evidence>
<evidence type="ECO:0000256" key="9">
    <source>
        <dbReference type="RuleBase" id="RU004474"/>
    </source>
</evidence>
<dbReference type="AlphaFoldDB" id="A0A4R1HIP9"/>
<evidence type="ECO:0000256" key="5">
    <source>
        <dbReference type="ARBA" id="ARBA00022857"/>
    </source>
</evidence>
<evidence type="ECO:0000313" key="12">
    <source>
        <dbReference type="Proteomes" id="UP000295707"/>
    </source>
</evidence>
<comment type="similarity">
    <text evidence="2 8 9">Belongs to the dihydrofolate reductase family.</text>
</comment>
<dbReference type="EC" id="1.5.1.3" evidence="3 8"/>
<dbReference type="OrthoDB" id="9804315at2"/>
<comment type="caution">
    <text evidence="11">The sequence shown here is derived from an EMBL/GenBank/DDBJ whole genome shotgun (WGS) entry which is preliminary data.</text>
</comment>
<dbReference type="GO" id="GO:0046655">
    <property type="term" value="P:folic acid metabolic process"/>
    <property type="evidence" value="ECO:0007669"/>
    <property type="project" value="TreeGrafter"/>
</dbReference>
<protein>
    <recommendedName>
        <fullName evidence="3 8">Dihydrofolate reductase</fullName>
        <ecNumber evidence="3 8">1.5.1.3</ecNumber>
    </recommendedName>
</protein>
<keyword evidence="6 8" id="KW-0560">Oxidoreductase</keyword>
<comment type="catalytic activity">
    <reaction evidence="8">
        <text>(6S)-5,6,7,8-tetrahydrofolate + NADP(+) = 7,8-dihydrofolate + NADPH + H(+)</text>
        <dbReference type="Rhea" id="RHEA:15009"/>
        <dbReference type="ChEBI" id="CHEBI:15378"/>
        <dbReference type="ChEBI" id="CHEBI:57451"/>
        <dbReference type="ChEBI" id="CHEBI:57453"/>
        <dbReference type="ChEBI" id="CHEBI:57783"/>
        <dbReference type="ChEBI" id="CHEBI:58349"/>
        <dbReference type="EC" id="1.5.1.3"/>
    </reaction>
</comment>
<dbReference type="PIRSF" id="PIRSF000194">
    <property type="entry name" value="DHFR"/>
    <property type="match status" value="1"/>
</dbReference>
<dbReference type="RefSeq" id="WP_132973897.1">
    <property type="nucleotide sequence ID" value="NZ_SMFX01000001.1"/>
</dbReference>
<reference evidence="11 12" key="1">
    <citation type="submission" date="2019-03" db="EMBL/GenBank/DDBJ databases">
        <title>Genomic Encyclopedia of Type Strains, Phase IV (KMG-IV): sequencing the most valuable type-strain genomes for metagenomic binning, comparative biology and taxonomic classification.</title>
        <authorList>
            <person name="Goeker M."/>
        </authorList>
    </citation>
    <scope>NUCLEOTIDE SEQUENCE [LARGE SCALE GENOMIC DNA]</scope>
    <source>
        <strain evidence="11 12">DSM 19610</strain>
    </source>
</reference>
<dbReference type="InterPro" id="IPR024072">
    <property type="entry name" value="DHFR-like_dom_sf"/>
</dbReference>
<name>A0A4R1HIP9_9GAMM</name>
<dbReference type="GO" id="GO:0046452">
    <property type="term" value="P:dihydrofolate metabolic process"/>
    <property type="evidence" value="ECO:0007669"/>
    <property type="project" value="TreeGrafter"/>
</dbReference>
<evidence type="ECO:0000259" key="10">
    <source>
        <dbReference type="PROSITE" id="PS51330"/>
    </source>
</evidence>
<dbReference type="InterPro" id="IPR017925">
    <property type="entry name" value="DHFR_CS"/>
</dbReference>
<dbReference type="PANTHER" id="PTHR48069:SF3">
    <property type="entry name" value="DIHYDROFOLATE REDUCTASE"/>
    <property type="match status" value="1"/>
</dbReference>
<dbReference type="GO" id="GO:0005829">
    <property type="term" value="C:cytosol"/>
    <property type="evidence" value="ECO:0007669"/>
    <property type="project" value="TreeGrafter"/>
</dbReference>
<dbReference type="UniPathway" id="UPA00077">
    <property type="reaction ID" value="UER00158"/>
</dbReference>
<comment type="pathway">
    <text evidence="1 8">Cofactor biosynthesis; tetrahydrofolate biosynthesis; 5,6,7,8-tetrahydrofolate from 7,8-dihydrofolate: step 1/1.</text>
</comment>
<dbReference type="GO" id="GO:0070401">
    <property type="term" value="F:NADP+ binding"/>
    <property type="evidence" value="ECO:0007669"/>
    <property type="project" value="UniProtKB-ARBA"/>
</dbReference>
<dbReference type="InterPro" id="IPR001796">
    <property type="entry name" value="DHFR_dom"/>
</dbReference>
<dbReference type="GO" id="GO:0046654">
    <property type="term" value="P:tetrahydrofolate biosynthetic process"/>
    <property type="evidence" value="ECO:0007669"/>
    <property type="project" value="UniProtKB-UniPathway"/>
</dbReference>
<dbReference type="FunFam" id="3.40.430.10:FF:000001">
    <property type="entry name" value="Dihydrofolate reductase"/>
    <property type="match status" value="1"/>
</dbReference>
<evidence type="ECO:0000256" key="2">
    <source>
        <dbReference type="ARBA" id="ARBA00009539"/>
    </source>
</evidence>
<dbReference type="SUPFAM" id="SSF53597">
    <property type="entry name" value="Dihydrofolate reductase-like"/>
    <property type="match status" value="1"/>
</dbReference>
<dbReference type="Gene3D" id="3.40.430.10">
    <property type="entry name" value="Dihydrofolate Reductase, subunit A"/>
    <property type="match status" value="1"/>
</dbReference>
<dbReference type="PRINTS" id="PR00070">
    <property type="entry name" value="DHFR"/>
</dbReference>
<dbReference type="CDD" id="cd00209">
    <property type="entry name" value="DHFR"/>
    <property type="match status" value="1"/>
</dbReference>
<keyword evidence="4 8" id="KW-0554">One-carbon metabolism</keyword>
<dbReference type="Pfam" id="PF00186">
    <property type="entry name" value="DHFR_1"/>
    <property type="match status" value="1"/>
</dbReference>
<evidence type="ECO:0000256" key="1">
    <source>
        <dbReference type="ARBA" id="ARBA00004903"/>
    </source>
</evidence>
<gene>
    <name evidence="11" type="ORF">DFR30_2639</name>
</gene>
<accession>A0A4R1HIP9</accession>
<dbReference type="Proteomes" id="UP000295707">
    <property type="component" value="Unassembled WGS sequence"/>
</dbReference>
<evidence type="ECO:0000256" key="3">
    <source>
        <dbReference type="ARBA" id="ARBA00012856"/>
    </source>
</evidence>
<evidence type="ECO:0000256" key="4">
    <source>
        <dbReference type="ARBA" id="ARBA00022563"/>
    </source>
</evidence>
<dbReference type="PANTHER" id="PTHR48069">
    <property type="entry name" value="DIHYDROFOLATE REDUCTASE"/>
    <property type="match status" value="1"/>
</dbReference>
<dbReference type="InterPro" id="IPR012259">
    <property type="entry name" value="DHFR"/>
</dbReference>
<dbReference type="EMBL" id="SMFX01000001">
    <property type="protein sequence ID" value="TCK19329.1"/>
    <property type="molecule type" value="Genomic_DNA"/>
</dbReference>
<keyword evidence="12" id="KW-1185">Reference proteome</keyword>
<proteinExistence type="inferred from homology"/>
<evidence type="ECO:0000256" key="7">
    <source>
        <dbReference type="ARBA" id="ARBA00025067"/>
    </source>
</evidence>